<dbReference type="PROSITE" id="PS50929">
    <property type="entry name" value="ABC_TM1F"/>
    <property type="match status" value="1"/>
</dbReference>
<feature type="transmembrane region" description="Helical" evidence="8">
    <location>
        <begin position="244"/>
        <end position="266"/>
    </location>
</feature>
<evidence type="ECO:0000256" key="5">
    <source>
        <dbReference type="ARBA" id="ARBA00022840"/>
    </source>
</evidence>
<dbReference type="InterPro" id="IPR017871">
    <property type="entry name" value="ABC_transporter-like_CS"/>
</dbReference>
<sequence>MRILLRLAGFGLTYKRYLVLALVSLGSANILALTIPLVIGASVDYVLREGQKETLIWLALLLFSLAVLRGIFSYGQQFFAEALSHRAAYNLRNQLLQKLQGLSFSFYDKRKTGDLMSLVTYDVESTRMFISFGLTRFFQLIIIILGVIPLLLITHWQLGLVAIVAIPFTLYSSARVGKKLRVVWNSVQRKMAELTTVLQENLTGMRVVKSLGAEKFQKEIFHEHSVSVSEETFKAHRLRLQNSAYLTFIYISVTGIILLLGGRWVINGELSPGQLTQFLLFLGLMVMPVRMLGMAVNTFSRAMSSGQRIFDVIDFRSPVMDKRGARKLEKAKGMIDFEGVTFGYQSMSPALQKIDFHIEAGQKVAILGAAGSGKTTIVNLIPRFYDPTDGCVRIDGMDLKDLTLTSIRENVGMVFQDTFLFQTTLLKNIAYGANGASRDEILSAAKAAQLDEFIRGLPNGYETSVGERGVTLSGGQQQRLSIARTILLNPPILIMDDSTASVDVETESLIRKALQAVMEQRTTFIIAHRVTSVKEADIILVLEEGEIVEQGTHKELIQREGFYKKIYELQILPHEQMLLDGRKLGR</sequence>
<dbReference type="SUPFAM" id="SSF52540">
    <property type="entry name" value="P-loop containing nucleoside triphosphate hydrolases"/>
    <property type="match status" value="1"/>
</dbReference>
<name>A0A381RHX1_9ZZZZ</name>
<feature type="domain" description="ABC transmembrane type-1" evidence="10">
    <location>
        <begin position="19"/>
        <end position="301"/>
    </location>
</feature>
<keyword evidence="7 8" id="KW-0472">Membrane</keyword>
<organism evidence="11">
    <name type="scientific">marine metagenome</name>
    <dbReference type="NCBI Taxonomy" id="408172"/>
    <lineage>
        <taxon>unclassified sequences</taxon>
        <taxon>metagenomes</taxon>
        <taxon>ecological metagenomes</taxon>
    </lineage>
</organism>
<dbReference type="InterPro" id="IPR039421">
    <property type="entry name" value="Type_1_exporter"/>
</dbReference>
<evidence type="ECO:0008006" key="12">
    <source>
        <dbReference type="Google" id="ProtNLM"/>
    </source>
</evidence>
<feature type="transmembrane region" description="Helical" evidence="8">
    <location>
        <begin position="128"/>
        <end position="148"/>
    </location>
</feature>
<dbReference type="PANTHER" id="PTHR43394">
    <property type="entry name" value="ATP-DEPENDENT PERMEASE MDL1, MITOCHONDRIAL"/>
    <property type="match status" value="1"/>
</dbReference>
<dbReference type="InterPro" id="IPR036640">
    <property type="entry name" value="ABC1_TM_sf"/>
</dbReference>
<dbReference type="EMBL" id="UINC01001972">
    <property type="protein sequence ID" value="SUZ91405.1"/>
    <property type="molecule type" value="Genomic_DNA"/>
</dbReference>
<keyword evidence="6 8" id="KW-1133">Transmembrane helix</keyword>
<dbReference type="SUPFAM" id="SSF90123">
    <property type="entry name" value="ABC transporter transmembrane region"/>
    <property type="match status" value="1"/>
</dbReference>
<evidence type="ECO:0000256" key="4">
    <source>
        <dbReference type="ARBA" id="ARBA00022741"/>
    </source>
</evidence>
<dbReference type="InterPro" id="IPR011527">
    <property type="entry name" value="ABC1_TM_dom"/>
</dbReference>
<dbReference type="GO" id="GO:0016887">
    <property type="term" value="F:ATP hydrolysis activity"/>
    <property type="evidence" value="ECO:0007669"/>
    <property type="project" value="InterPro"/>
</dbReference>
<gene>
    <name evidence="11" type="ORF">METZ01_LOCUS44259</name>
</gene>
<evidence type="ECO:0000259" key="10">
    <source>
        <dbReference type="PROSITE" id="PS50929"/>
    </source>
</evidence>
<dbReference type="Gene3D" id="3.40.50.300">
    <property type="entry name" value="P-loop containing nucleotide triphosphate hydrolases"/>
    <property type="match status" value="1"/>
</dbReference>
<dbReference type="InterPro" id="IPR003439">
    <property type="entry name" value="ABC_transporter-like_ATP-bd"/>
</dbReference>
<accession>A0A381RHX1</accession>
<dbReference type="PROSITE" id="PS00211">
    <property type="entry name" value="ABC_TRANSPORTER_1"/>
    <property type="match status" value="1"/>
</dbReference>
<dbReference type="GO" id="GO:0005524">
    <property type="term" value="F:ATP binding"/>
    <property type="evidence" value="ECO:0007669"/>
    <property type="project" value="UniProtKB-KW"/>
</dbReference>
<dbReference type="InterPro" id="IPR027417">
    <property type="entry name" value="P-loop_NTPase"/>
</dbReference>
<keyword evidence="2" id="KW-0813">Transport</keyword>
<dbReference type="SMART" id="SM00382">
    <property type="entry name" value="AAA"/>
    <property type="match status" value="1"/>
</dbReference>
<evidence type="ECO:0000256" key="8">
    <source>
        <dbReference type="SAM" id="Phobius"/>
    </source>
</evidence>
<dbReference type="GO" id="GO:0016020">
    <property type="term" value="C:membrane"/>
    <property type="evidence" value="ECO:0007669"/>
    <property type="project" value="UniProtKB-SubCell"/>
</dbReference>
<feature type="transmembrane region" description="Helical" evidence="8">
    <location>
        <begin position="55"/>
        <end position="72"/>
    </location>
</feature>
<dbReference type="CDD" id="cd18542">
    <property type="entry name" value="ABC_6TM_YknU_like"/>
    <property type="match status" value="1"/>
</dbReference>
<dbReference type="InterPro" id="IPR003593">
    <property type="entry name" value="AAA+_ATPase"/>
</dbReference>
<reference evidence="11" key="1">
    <citation type="submission" date="2018-05" db="EMBL/GenBank/DDBJ databases">
        <authorList>
            <person name="Lanie J.A."/>
            <person name="Ng W.-L."/>
            <person name="Kazmierczak K.M."/>
            <person name="Andrzejewski T.M."/>
            <person name="Davidsen T.M."/>
            <person name="Wayne K.J."/>
            <person name="Tettelin H."/>
            <person name="Glass J.I."/>
            <person name="Rusch D."/>
            <person name="Podicherti R."/>
            <person name="Tsui H.-C.T."/>
            <person name="Winkler M.E."/>
        </authorList>
    </citation>
    <scope>NUCLEOTIDE SEQUENCE</scope>
</reference>
<dbReference type="AlphaFoldDB" id="A0A381RHX1"/>
<evidence type="ECO:0000256" key="2">
    <source>
        <dbReference type="ARBA" id="ARBA00022448"/>
    </source>
</evidence>
<keyword evidence="5" id="KW-0067">ATP-binding</keyword>
<comment type="subcellular location">
    <subcellularLocation>
        <location evidence="1">Membrane</location>
        <topology evidence="1">Multi-pass membrane protein</topology>
    </subcellularLocation>
</comment>
<dbReference type="Gene3D" id="1.20.1560.10">
    <property type="entry name" value="ABC transporter type 1, transmembrane domain"/>
    <property type="match status" value="1"/>
</dbReference>
<keyword evidence="3 8" id="KW-0812">Transmembrane</keyword>
<evidence type="ECO:0000256" key="1">
    <source>
        <dbReference type="ARBA" id="ARBA00004141"/>
    </source>
</evidence>
<proteinExistence type="predicted"/>
<dbReference type="GO" id="GO:0015421">
    <property type="term" value="F:ABC-type oligopeptide transporter activity"/>
    <property type="evidence" value="ECO:0007669"/>
    <property type="project" value="TreeGrafter"/>
</dbReference>
<evidence type="ECO:0000256" key="6">
    <source>
        <dbReference type="ARBA" id="ARBA00022989"/>
    </source>
</evidence>
<dbReference type="Pfam" id="PF00664">
    <property type="entry name" value="ABC_membrane"/>
    <property type="match status" value="1"/>
</dbReference>
<evidence type="ECO:0000313" key="11">
    <source>
        <dbReference type="EMBL" id="SUZ91405.1"/>
    </source>
</evidence>
<dbReference type="Pfam" id="PF00005">
    <property type="entry name" value="ABC_tran"/>
    <property type="match status" value="1"/>
</dbReference>
<feature type="transmembrane region" description="Helical" evidence="8">
    <location>
        <begin position="20"/>
        <end position="43"/>
    </location>
</feature>
<dbReference type="PANTHER" id="PTHR43394:SF1">
    <property type="entry name" value="ATP-BINDING CASSETTE SUB-FAMILY B MEMBER 10, MITOCHONDRIAL"/>
    <property type="match status" value="1"/>
</dbReference>
<evidence type="ECO:0000256" key="3">
    <source>
        <dbReference type="ARBA" id="ARBA00022692"/>
    </source>
</evidence>
<feature type="transmembrane region" description="Helical" evidence="8">
    <location>
        <begin position="278"/>
        <end position="299"/>
    </location>
</feature>
<evidence type="ECO:0000256" key="7">
    <source>
        <dbReference type="ARBA" id="ARBA00023136"/>
    </source>
</evidence>
<protein>
    <recommendedName>
        <fullName evidence="12">ABC transporter ATP-binding protein</fullName>
    </recommendedName>
</protein>
<feature type="domain" description="ABC transporter" evidence="9">
    <location>
        <begin position="335"/>
        <end position="569"/>
    </location>
</feature>
<dbReference type="FunFam" id="3.40.50.300:FF:000287">
    <property type="entry name" value="Multidrug ABC transporter ATP-binding protein"/>
    <property type="match status" value="1"/>
</dbReference>
<dbReference type="PROSITE" id="PS50893">
    <property type="entry name" value="ABC_TRANSPORTER_2"/>
    <property type="match status" value="1"/>
</dbReference>
<keyword evidence="4" id="KW-0547">Nucleotide-binding</keyword>
<evidence type="ECO:0000259" key="9">
    <source>
        <dbReference type="PROSITE" id="PS50893"/>
    </source>
</evidence>
<feature type="transmembrane region" description="Helical" evidence="8">
    <location>
        <begin position="154"/>
        <end position="171"/>
    </location>
</feature>